<dbReference type="Gene3D" id="3.40.50.2000">
    <property type="entry name" value="Glycogen Phosphorylase B"/>
    <property type="match status" value="2"/>
</dbReference>
<dbReference type="InterPro" id="IPR024004">
    <property type="entry name" value="PEP-CTERM/XrtA_GlycosylTrfase"/>
</dbReference>
<accession>G4QI43</accession>
<feature type="domain" description="Glycosyltransferase subfamily 4-like N-terminal" evidence="1">
    <location>
        <begin position="16"/>
        <end position="190"/>
    </location>
</feature>
<dbReference type="InterPro" id="IPR050194">
    <property type="entry name" value="Glycosyltransferase_grp1"/>
</dbReference>
<dbReference type="KEGG" id="gni:GNIT_2560"/>
<keyword evidence="2" id="KW-0808">Transferase</keyword>
<dbReference type="Pfam" id="PF13692">
    <property type="entry name" value="Glyco_trans_1_4"/>
    <property type="match status" value="1"/>
</dbReference>
<dbReference type="STRING" id="1085623.GNIT_2560"/>
<gene>
    <name evidence="2" type="ordered locus">GNIT_2560</name>
</gene>
<dbReference type="eggNOG" id="COG0438">
    <property type="taxonomic scope" value="Bacteria"/>
</dbReference>
<evidence type="ECO:0000259" key="1">
    <source>
        <dbReference type="Pfam" id="PF13579"/>
    </source>
</evidence>
<dbReference type="Proteomes" id="UP000009282">
    <property type="component" value="Chromosome"/>
</dbReference>
<dbReference type="HOGENOM" id="CLU_009583_2_2_6"/>
<dbReference type="PANTHER" id="PTHR45947">
    <property type="entry name" value="SULFOQUINOVOSYL TRANSFERASE SQD2"/>
    <property type="match status" value="1"/>
</dbReference>
<keyword evidence="3" id="KW-1185">Reference proteome</keyword>
<dbReference type="CDD" id="cd03794">
    <property type="entry name" value="GT4_WbuB-like"/>
    <property type="match status" value="1"/>
</dbReference>
<organism evidence="2 3">
    <name type="scientific">Glaciecola nitratireducens (strain JCM 12485 / KCTC 12276 / FR1064)</name>
    <dbReference type="NCBI Taxonomy" id="1085623"/>
    <lineage>
        <taxon>Bacteria</taxon>
        <taxon>Pseudomonadati</taxon>
        <taxon>Pseudomonadota</taxon>
        <taxon>Gammaproteobacteria</taxon>
        <taxon>Alteromonadales</taxon>
        <taxon>Alteromonadaceae</taxon>
        <taxon>Brumicola</taxon>
    </lineage>
</organism>
<reference evidence="2 3" key="1">
    <citation type="journal article" date="2011" name="J. Bacteriol.">
        <title>Complete genome sequence of seawater bacterium Glaciecola nitratireducens FR1064T.</title>
        <authorList>
            <person name="Bian F."/>
            <person name="Qin Q.L."/>
            <person name="Xie B.B."/>
            <person name="Shu Y.L."/>
            <person name="Zhang X.Y."/>
            <person name="Yu Y."/>
            <person name="Chen B."/>
            <person name="Chen X.L."/>
            <person name="Zhou B.C."/>
            <person name="Zhang Y.Z."/>
        </authorList>
    </citation>
    <scope>NUCLEOTIDE SEQUENCE [LARGE SCALE GENOMIC DNA]</scope>
    <source>
        <strain evidence="3">JCM 12485 / KCTC 12276 / FR1064</strain>
    </source>
</reference>
<protein>
    <submittedName>
        <fullName evidence="2">Membrane-anchored group 1 glycosyltransferase</fullName>
    </submittedName>
</protein>
<dbReference type="Pfam" id="PF13579">
    <property type="entry name" value="Glyco_trans_4_4"/>
    <property type="match status" value="1"/>
</dbReference>
<name>G4QI43_GLANF</name>
<dbReference type="OrthoDB" id="8756565at2"/>
<dbReference type="EMBL" id="CP003060">
    <property type="protein sequence ID" value="AEP30657.1"/>
    <property type="molecule type" value="Genomic_DNA"/>
</dbReference>
<dbReference type="InterPro" id="IPR028098">
    <property type="entry name" value="Glyco_trans_4-like_N"/>
</dbReference>
<dbReference type="RefSeq" id="WP_014109530.1">
    <property type="nucleotide sequence ID" value="NC_016041.1"/>
</dbReference>
<dbReference type="NCBIfam" id="TIGR04063">
    <property type="entry name" value="stp3"/>
    <property type="match status" value="1"/>
</dbReference>
<proteinExistence type="predicted"/>
<dbReference type="PANTHER" id="PTHR45947:SF3">
    <property type="entry name" value="SULFOQUINOVOSYL TRANSFERASE SQD2"/>
    <property type="match status" value="1"/>
</dbReference>
<evidence type="ECO:0000313" key="3">
    <source>
        <dbReference type="Proteomes" id="UP000009282"/>
    </source>
</evidence>
<dbReference type="GO" id="GO:0016758">
    <property type="term" value="F:hexosyltransferase activity"/>
    <property type="evidence" value="ECO:0007669"/>
    <property type="project" value="TreeGrafter"/>
</dbReference>
<sequence length="409" mass="45187">MKVLHVLDHSIPLHSGYTFRTKAILEQQHGFGIDTVHVTSAKQGDFSTNPETIDELIFYRSEVPTGFFSKLPLIGQMAIISSLKKSLVKVIKTENPDIIHAHSPSLNGVAANWAAKKFGIPFVYEIRAFWEDAAVDHGTCKEGDLRYRLTRAMESNVVKNADAVTVICQGLKDDLIARGVASSKITLIPNAVELDKFIHRTPDESAKQALRDKLNMGDAFVLGFIGSFYAYEGLDILVRAMHTLASSDKPFSLLLVGGGPQDANLKALAKELKVEDKIIFTGRVAHAEVANYYDLVDLLVFPRKSMRLTELVTPLKPLEAMAQKKLVLASDVGGHKELIEDGSNGYLFAADDEKELAEKIIEISGKEHAGILDNGLSFVKEVRNWKVSVSNYLPIYERLTGKKVQGKQQ</sequence>
<dbReference type="AlphaFoldDB" id="G4QI43"/>
<dbReference type="SUPFAM" id="SSF53756">
    <property type="entry name" value="UDP-Glycosyltransferase/glycogen phosphorylase"/>
    <property type="match status" value="1"/>
</dbReference>
<evidence type="ECO:0000313" key="2">
    <source>
        <dbReference type="EMBL" id="AEP30657.1"/>
    </source>
</evidence>